<gene>
    <name evidence="1" type="ORF">XENOCAPTIV_012805</name>
</gene>
<name>A0ABV0Q4Z8_9TELE</name>
<proteinExistence type="predicted"/>
<reference evidence="1 2" key="1">
    <citation type="submission" date="2021-06" db="EMBL/GenBank/DDBJ databases">
        <authorList>
            <person name="Palmer J.M."/>
        </authorList>
    </citation>
    <scope>NUCLEOTIDE SEQUENCE [LARGE SCALE GENOMIC DNA]</scope>
    <source>
        <strain evidence="1 2">XC_2019</strain>
        <tissue evidence="1">Muscle</tissue>
    </source>
</reference>
<protein>
    <submittedName>
        <fullName evidence="1">Uncharacterized protein</fullName>
    </submittedName>
</protein>
<evidence type="ECO:0000313" key="1">
    <source>
        <dbReference type="EMBL" id="MEQ2190861.1"/>
    </source>
</evidence>
<dbReference type="Proteomes" id="UP001434883">
    <property type="component" value="Unassembled WGS sequence"/>
</dbReference>
<comment type="caution">
    <text evidence="1">The sequence shown here is derived from an EMBL/GenBank/DDBJ whole genome shotgun (WGS) entry which is preliminary data.</text>
</comment>
<accession>A0ABV0Q4Z8</accession>
<keyword evidence="2" id="KW-1185">Reference proteome</keyword>
<sequence>MTEVSCTITNAKNVFVVTIFILNCKISFLACLKTVKELHCSLSFFPACSGCFFEVTDGHTVLSSCSLPRGYKSFFLLLPEGSCFVGPQDQAATILVPQSGQLRLSQTTKYLTSGSAQNKIRIGFICQVCAHKQGI</sequence>
<dbReference type="EMBL" id="JAHRIN010000266">
    <property type="protein sequence ID" value="MEQ2190861.1"/>
    <property type="molecule type" value="Genomic_DNA"/>
</dbReference>
<evidence type="ECO:0000313" key="2">
    <source>
        <dbReference type="Proteomes" id="UP001434883"/>
    </source>
</evidence>
<organism evidence="1 2">
    <name type="scientific">Xenoophorus captivus</name>
    <dbReference type="NCBI Taxonomy" id="1517983"/>
    <lineage>
        <taxon>Eukaryota</taxon>
        <taxon>Metazoa</taxon>
        <taxon>Chordata</taxon>
        <taxon>Craniata</taxon>
        <taxon>Vertebrata</taxon>
        <taxon>Euteleostomi</taxon>
        <taxon>Actinopterygii</taxon>
        <taxon>Neopterygii</taxon>
        <taxon>Teleostei</taxon>
        <taxon>Neoteleostei</taxon>
        <taxon>Acanthomorphata</taxon>
        <taxon>Ovalentaria</taxon>
        <taxon>Atherinomorphae</taxon>
        <taxon>Cyprinodontiformes</taxon>
        <taxon>Goodeidae</taxon>
        <taxon>Xenoophorus</taxon>
    </lineage>
</organism>